<dbReference type="SUPFAM" id="SSF52540">
    <property type="entry name" value="P-loop containing nucleoside triphosphate hydrolases"/>
    <property type="match status" value="2"/>
</dbReference>
<evidence type="ECO:0000256" key="6">
    <source>
        <dbReference type="PROSITE-ProRule" id="PRU00552"/>
    </source>
</evidence>
<comment type="function">
    <text evidence="7">RNA helicase.</text>
</comment>
<feature type="domain" description="Helicase C-terminal" evidence="10">
    <location>
        <begin position="425"/>
        <end position="570"/>
    </location>
</feature>
<feature type="region of interest" description="Disordered" evidence="8">
    <location>
        <begin position="1"/>
        <end position="113"/>
    </location>
</feature>
<dbReference type="PROSITE" id="PS51195">
    <property type="entry name" value="Q_MOTIF"/>
    <property type="match status" value="1"/>
</dbReference>
<dbReference type="EC" id="3.6.4.13" evidence="7"/>
<feature type="domain" description="DEAD-box RNA helicase Q" evidence="11">
    <location>
        <begin position="121"/>
        <end position="149"/>
    </location>
</feature>
<dbReference type="GO" id="GO:0016787">
    <property type="term" value="F:hydrolase activity"/>
    <property type="evidence" value="ECO:0007669"/>
    <property type="project" value="UniProtKB-KW"/>
</dbReference>
<dbReference type="InterPro" id="IPR001650">
    <property type="entry name" value="Helicase_C-like"/>
</dbReference>
<dbReference type="InterPro" id="IPR011545">
    <property type="entry name" value="DEAD/DEAH_box_helicase_dom"/>
</dbReference>
<dbReference type="Pfam" id="PF00270">
    <property type="entry name" value="DEAD"/>
    <property type="match status" value="2"/>
</dbReference>
<gene>
    <name evidence="12" type="ORF">JYZ213_LOCUS15792</name>
</gene>
<keyword evidence="2 7" id="KW-0378">Hydrolase</keyword>
<evidence type="ECO:0000259" key="11">
    <source>
        <dbReference type="PROSITE" id="PS51195"/>
    </source>
</evidence>
<protein>
    <recommendedName>
        <fullName evidence="7">ATP-dependent RNA helicase</fullName>
        <ecNumber evidence="7">3.6.4.13</ecNumber>
    </recommendedName>
</protein>
<evidence type="ECO:0000256" key="2">
    <source>
        <dbReference type="ARBA" id="ARBA00022801"/>
    </source>
</evidence>
<proteinExistence type="inferred from homology"/>
<comment type="similarity">
    <text evidence="7">Belongs to the DEAD box helicase family.</text>
</comment>
<dbReference type="GO" id="GO:0003724">
    <property type="term" value="F:RNA helicase activity"/>
    <property type="evidence" value="ECO:0007669"/>
    <property type="project" value="UniProtKB-EC"/>
</dbReference>
<dbReference type="Gene3D" id="3.40.50.300">
    <property type="entry name" value="P-loop containing nucleotide triphosphate hydrolases"/>
    <property type="match status" value="3"/>
</dbReference>
<keyword evidence="1 7" id="KW-0547">Nucleotide-binding</keyword>
<evidence type="ECO:0000313" key="13">
    <source>
        <dbReference type="Proteomes" id="UP000663845"/>
    </source>
</evidence>
<dbReference type="InterPro" id="IPR014014">
    <property type="entry name" value="RNA_helicase_DEAD_Q_motif"/>
</dbReference>
<reference evidence="12" key="1">
    <citation type="submission" date="2021-02" db="EMBL/GenBank/DDBJ databases">
        <authorList>
            <person name="Nowell W R."/>
        </authorList>
    </citation>
    <scope>NUCLEOTIDE SEQUENCE</scope>
</reference>
<evidence type="ECO:0000259" key="9">
    <source>
        <dbReference type="PROSITE" id="PS51192"/>
    </source>
</evidence>
<dbReference type="EMBL" id="CAJNOG010000138">
    <property type="protein sequence ID" value="CAF0997271.1"/>
    <property type="molecule type" value="Genomic_DNA"/>
</dbReference>
<feature type="compositionally biased region" description="Basic residues" evidence="8">
    <location>
        <begin position="68"/>
        <end position="86"/>
    </location>
</feature>
<evidence type="ECO:0000259" key="10">
    <source>
        <dbReference type="PROSITE" id="PS51194"/>
    </source>
</evidence>
<keyword evidence="3 7" id="KW-0347">Helicase</keyword>
<dbReference type="Pfam" id="PF00271">
    <property type="entry name" value="Helicase_C"/>
    <property type="match status" value="1"/>
</dbReference>
<name>A0A814GJE7_9BILA</name>
<comment type="domain">
    <text evidence="7">The Q motif is unique to and characteristic of the DEAD box family of RNA helicases and controls ATP binding and hydrolysis.</text>
</comment>
<evidence type="ECO:0000256" key="1">
    <source>
        <dbReference type="ARBA" id="ARBA00022741"/>
    </source>
</evidence>
<dbReference type="InterPro" id="IPR014001">
    <property type="entry name" value="Helicase_ATP-bd"/>
</dbReference>
<dbReference type="SMART" id="SM00490">
    <property type="entry name" value="HELICc"/>
    <property type="match status" value="1"/>
</dbReference>
<accession>A0A814GJE7</accession>
<dbReference type="InterPro" id="IPR027417">
    <property type="entry name" value="P-loop_NTPase"/>
</dbReference>
<dbReference type="AlphaFoldDB" id="A0A814GJE7"/>
<evidence type="ECO:0000256" key="4">
    <source>
        <dbReference type="ARBA" id="ARBA00022840"/>
    </source>
</evidence>
<organism evidence="12 13">
    <name type="scientific">Adineta steineri</name>
    <dbReference type="NCBI Taxonomy" id="433720"/>
    <lineage>
        <taxon>Eukaryota</taxon>
        <taxon>Metazoa</taxon>
        <taxon>Spiralia</taxon>
        <taxon>Gnathifera</taxon>
        <taxon>Rotifera</taxon>
        <taxon>Eurotatoria</taxon>
        <taxon>Bdelloidea</taxon>
        <taxon>Adinetida</taxon>
        <taxon>Adinetidae</taxon>
        <taxon>Adineta</taxon>
    </lineage>
</organism>
<dbReference type="PANTHER" id="PTHR24031">
    <property type="entry name" value="RNA HELICASE"/>
    <property type="match status" value="1"/>
</dbReference>
<evidence type="ECO:0000313" key="12">
    <source>
        <dbReference type="EMBL" id="CAF0997271.1"/>
    </source>
</evidence>
<feature type="domain" description="Helicase ATP-binding" evidence="9">
    <location>
        <begin position="153"/>
        <end position="374"/>
    </location>
</feature>
<dbReference type="GO" id="GO:0003723">
    <property type="term" value="F:RNA binding"/>
    <property type="evidence" value="ECO:0007669"/>
    <property type="project" value="UniProtKB-UniRule"/>
</dbReference>
<evidence type="ECO:0000256" key="7">
    <source>
        <dbReference type="RuleBase" id="RU365068"/>
    </source>
</evidence>
<evidence type="ECO:0000256" key="8">
    <source>
        <dbReference type="SAM" id="MobiDB-lite"/>
    </source>
</evidence>
<evidence type="ECO:0000256" key="5">
    <source>
        <dbReference type="ARBA" id="ARBA00022884"/>
    </source>
</evidence>
<dbReference type="GO" id="GO:0005524">
    <property type="term" value="F:ATP binding"/>
    <property type="evidence" value="ECO:0007669"/>
    <property type="project" value="UniProtKB-UniRule"/>
</dbReference>
<dbReference type="Proteomes" id="UP000663845">
    <property type="component" value="Unassembled WGS sequence"/>
</dbReference>
<dbReference type="CDD" id="cd17946">
    <property type="entry name" value="DEADc_DDX24"/>
    <property type="match status" value="1"/>
</dbReference>
<evidence type="ECO:0000256" key="3">
    <source>
        <dbReference type="ARBA" id="ARBA00022806"/>
    </source>
</evidence>
<dbReference type="SMART" id="SM00487">
    <property type="entry name" value="DEXDc"/>
    <property type="match status" value="1"/>
</dbReference>
<feature type="short sequence motif" description="Q motif" evidence="6">
    <location>
        <begin position="121"/>
        <end position="149"/>
    </location>
</feature>
<dbReference type="PROSITE" id="PS51192">
    <property type="entry name" value="HELICASE_ATP_BIND_1"/>
    <property type="match status" value="1"/>
</dbReference>
<comment type="caution">
    <text evidence="12">The sequence shown here is derived from an EMBL/GenBank/DDBJ whole genome shotgun (WGS) entry which is preliminary data.</text>
</comment>
<dbReference type="CDD" id="cd18787">
    <property type="entry name" value="SF2_C_DEAD"/>
    <property type="match status" value="1"/>
</dbReference>
<keyword evidence="4 7" id="KW-0067">ATP-binding</keyword>
<comment type="catalytic activity">
    <reaction evidence="7">
        <text>ATP + H2O = ADP + phosphate + H(+)</text>
        <dbReference type="Rhea" id="RHEA:13065"/>
        <dbReference type="ChEBI" id="CHEBI:15377"/>
        <dbReference type="ChEBI" id="CHEBI:15378"/>
        <dbReference type="ChEBI" id="CHEBI:30616"/>
        <dbReference type="ChEBI" id="CHEBI:43474"/>
        <dbReference type="ChEBI" id="CHEBI:456216"/>
        <dbReference type="EC" id="3.6.4.13"/>
    </reaction>
</comment>
<sequence>MSDFDDDAFDTAPNYEKMRGMGFICWREISGTNDEDNDETQLNDKKQNKKKKRKSDEIETEQQEIKTPIKKSKKSKKKKSNRKKKRSTETNATSNLQISNKNNEENIEITSDTDVTENAKKNWADLHVSENIIRSLVEQKFYEPTPIQRLTLPAAIHDNLDIIGAAETGSGKTLAFAIPILTHMITLLEKNEISYGQFTTLILTPTRELAVQIKSHIQIACRYTKFKTAVVVGGMSTQKQERQLSQKPDIVVATPGRFFELLEETAVVVGGMSTQKQERQLSQKPDIVVATPGRFFELLEENNQHIVDMSNLRFLAVDETDRMIEKGHFEELEKILKLINNDNNQIRQKFVFSATLMLQPTTNNNENKKQKKKKKEDNQDKLATLISAVGMNAKPKIIDLTKKYGTAETLTEACVNCSLEDKDLYLYYFLILYPGRTLIFTNSIDCIKRLQSVLTLLKRNPLPLHAQMEQKQRLTNLERFSNSTNGVLVATDVAARGLDIPNINHIIHYQVPRTTELYIHRSGRTARAERQGLSVMFICPEELFLYRKIIKTLNRDEDLQTFPVDVTYLSNLKRRVRLASEISKLHHQVAKVANENNWYHKAAKELDIELDDNIRDVEKARTANSKDIQKKEMELRNELDSLLRQSLKFTSTFNIGGSYPLLFGDPDQLASKRKIDMTALDELKHRS</sequence>
<dbReference type="PROSITE" id="PS51194">
    <property type="entry name" value="HELICASE_CTER"/>
    <property type="match status" value="1"/>
</dbReference>
<keyword evidence="5 7" id="KW-0694">RNA-binding</keyword>